<evidence type="ECO:0000313" key="2">
    <source>
        <dbReference type="Proteomes" id="UP001152795"/>
    </source>
</evidence>
<feature type="non-terminal residue" evidence="1">
    <location>
        <position position="204"/>
    </location>
</feature>
<gene>
    <name evidence="1" type="ORF">PACLA_8A057613</name>
</gene>
<protein>
    <submittedName>
        <fullName evidence="1">Uncharacterized protein</fullName>
    </submittedName>
</protein>
<evidence type="ECO:0000313" key="1">
    <source>
        <dbReference type="EMBL" id="CAB4045940.1"/>
    </source>
</evidence>
<comment type="caution">
    <text evidence="1">The sequence shown here is derived from an EMBL/GenBank/DDBJ whole genome shotgun (WGS) entry which is preliminary data.</text>
</comment>
<accession>A0A6S7KV13</accession>
<organism evidence="1 2">
    <name type="scientific">Paramuricea clavata</name>
    <name type="common">Red gorgonian</name>
    <name type="synonym">Violescent sea-whip</name>
    <dbReference type="NCBI Taxonomy" id="317549"/>
    <lineage>
        <taxon>Eukaryota</taxon>
        <taxon>Metazoa</taxon>
        <taxon>Cnidaria</taxon>
        <taxon>Anthozoa</taxon>
        <taxon>Octocorallia</taxon>
        <taxon>Malacalcyonacea</taxon>
        <taxon>Plexauridae</taxon>
        <taxon>Paramuricea</taxon>
    </lineage>
</organism>
<dbReference type="EMBL" id="CACRXK020043544">
    <property type="protein sequence ID" value="CAB4045940.1"/>
    <property type="molecule type" value="Genomic_DNA"/>
</dbReference>
<keyword evidence="2" id="KW-1185">Reference proteome</keyword>
<reference evidence="1" key="1">
    <citation type="submission" date="2020-04" db="EMBL/GenBank/DDBJ databases">
        <authorList>
            <person name="Alioto T."/>
            <person name="Alioto T."/>
            <person name="Gomez Garrido J."/>
        </authorList>
    </citation>
    <scope>NUCLEOTIDE SEQUENCE</scope>
    <source>
        <strain evidence="1">A484AB</strain>
    </source>
</reference>
<dbReference type="AlphaFoldDB" id="A0A6S7KV13"/>
<proteinExistence type="predicted"/>
<dbReference type="Proteomes" id="UP001152795">
    <property type="component" value="Unassembled WGS sequence"/>
</dbReference>
<name>A0A6S7KV13_PARCT</name>
<feature type="non-terminal residue" evidence="1">
    <location>
        <position position="1"/>
    </location>
</feature>
<sequence>IMILEELVGSLVALFSSWIIQIPSISGEDSQRESTLFKRNPEQDEVYDGLIHREYEQDEPTSNEEDIISVLVQDDQQPSRNFCESFIRSCKANIGLIMAVVLILGLLIVGLVYVDLNTTNSCVAWIHNNYSVPSNVRITRIAGISAALLPLFAWLPGCLVLLWGFKEFKKNYLLCLICQLVALSIHCVYTVVFSDKITTANGEY</sequence>